<sequence length="481" mass="51628">MYTLQLAHGTDGNRRWMMAALVLSTLALTQADHAKAQAEPNVRWGTYENLFSARSPWNSRPVSPVFGEYVIPKSSYSPSVAEGAWSTGVFLAGENDPPVTVSGLPGTAGVWDPDAEVRRQITIPRWPAGVIPASAADGHADIVDPAAGIVHSFYKLRQIDGNWVASQYAWTPLNGRGWGNPAHYFQGARAAAVPTSGGLIRKHEIDDGRSHYPHALTMSLTYNGLSANPTYIFPATSADKDAATTNTGAIPQGALVMLPPGFNLQSITTPALRKVAETLQIYGAYVTDRNTGTPFVIYVENGSGFNLHRGGWNNAAANDLERIRQGLRQVTGVGGWIDGNGEPYTPETNFNLLSMRGPWRLQSGMTSGTYETWRQAVVFPPTPVPSSVVNTSYRGMQPLSWALPVAGQSYQLTARTTGGGLLRFQLRDKTSNAIVYDSNNLADGETARFTWPAGNVGPVVTATSGVGVESTVAGDLRREGP</sequence>
<proteinExistence type="predicted"/>
<keyword evidence="2" id="KW-1185">Reference proteome</keyword>
<dbReference type="AlphaFoldDB" id="A0A4V6PQF4"/>
<comment type="caution">
    <text evidence="1">The sequence shown here is derived from an EMBL/GenBank/DDBJ whole genome shotgun (WGS) entry which is preliminary data.</text>
</comment>
<organism evidence="1 2">
    <name type="scientific">Azoarcus indigens</name>
    <dbReference type="NCBI Taxonomy" id="29545"/>
    <lineage>
        <taxon>Bacteria</taxon>
        <taxon>Pseudomonadati</taxon>
        <taxon>Pseudomonadota</taxon>
        <taxon>Betaproteobacteria</taxon>
        <taxon>Rhodocyclales</taxon>
        <taxon>Zoogloeaceae</taxon>
        <taxon>Azoarcus</taxon>
    </lineage>
</organism>
<dbReference type="RefSeq" id="WP_211168536.1">
    <property type="nucleotide sequence ID" value="NZ_SNVV01000035.1"/>
</dbReference>
<accession>A0A4V6PQF4</accession>
<evidence type="ECO:0000313" key="1">
    <source>
        <dbReference type="EMBL" id="TDN44162.1"/>
    </source>
</evidence>
<protein>
    <recommendedName>
        <fullName evidence="3">Atrophin-1 multi-domain protein</fullName>
    </recommendedName>
</protein>
<dbReference type="Proteomes" id="UP000295129">
    <property type="component" value="Unassembled WGS sequence"/>
</dbReference>
<evidence type="ECO:0008006" key="3">
    <source>
        <dbReference type="Google" id="ProtNLM"/>
    </source>
</evidence>
<evidence type="ECO:0000313" key="2">
    <source>
        <dbReference type="Proteomes" id="UP000295129"/>
    </source>
</evidence>
<reference evidence="1 2" key="1">
    <citation type="submission" date="2019-03" db="EMBL/GenBank/DDBJ databases">
        <title>Genomic Encyclopedia of Type Strains, Phase IV (KMG-IV): sequencing the most valuable type-strain genomes for metagenomic binning, comparative biology and taxonomic classification.</title>
        <authorList>
            <person name="Goeker M."/>
        </authorList>
    </citation>
    <scope>NUCLEOTIDE SEQUENCE [LARGE SCALE GENOMIC DNA]</scope>
    <source>
        <strain evidence="1 2">DSM 12121</strain>
    </source>
</reference>
<gene>
    <name evidence="1" type="ORF">C7389_13515</name>
</gene>
<name>A0A4V6PQF4_9RHOO</name>
<dbReference type="EMBL" id="SNVV01000035">
    <property type="protein sequence ID" value="TDN44162.1"/>
    <property type="molecule type" value="Genomic_DNA"/>
</dbReference>